<evidence type="ECO:0000313" key="4">
    <source>
        <dbReference type="EMBL" id="TWU45209.1"/>
    </source>
</evidence>
<organism evidence="4 5">
    <name type="scientific">Novipirellula aureliae</name>
    <dbReference type="NCBI Taxonomy" id="2527966"/>
    <lineage>
        <taxon>Bacteria</taxon>
        <taxon>Pseudomonadati</taxon>
        <taxon>Planctomycetota</taxon>
        <taxon>Planctomycetia</taxon>
        <taxon>Pirellulales</taxon>
        <taxon>Pirellulaceae</taxon>
        <taxon>Novipirellula</taxon>
    </lineage>
</organism>
<protein>
    <submittedName>
        <fullName evidence="4">Outer membrane porin HofQ</fullName>
    </submittedName>
</protein>
<dbReference type="Pfam" id="PF00263">
    <property type="entry name" value="Secretin"/>
    <property type="match status" value="1"/>
</dbReference>
<accession>A0A5C6EDB3</accession>
<comment type="similarity">
    <text evidence="1">Belongs to the bacterial secretin family.</text>
</comment>
<dbReference type="AlphaFoldDB" id="A0A5C6EDB3"/>
<dbReference type="InterPro" id="IPR004846">
    <property type="entry name" value="T2SS/T3SS_dom"/>
</dbReference>
<feature type="compositionally biased region" description="Acidic residues" evidence="2">
    <location>
        <begin position="1092"/>
        <end position="1103"/>
    </location>
</feature>
<evidence type="ECO:0000313" key="5">
    <source>
        <dbReference type="Proteomes" id="UP000315471"/>
    </source>
</evidence>
<evidence type="ECO:0000259" key="3">
    <source>
        <dbReference type="Pfam" id="PF00263"/>
    </source>
</evidence>
<dbReference type="GO" id="GO:0009306">
    <property type="term" value="P:protein secretion"/>
    <property type="evidence" value="ECO:0007669"/>
    <property type="project" value="InterPro"/>
</dbReference>
<comment type="caution">
    <text evidence="4">The sequence shown here is derived from an EMBL/GenBank/DDBJ whole genome shotgun (WGS) entry which is preliminary data.</text>
</comment>
<dbReference type="Proteomes" id="UP000315471">
    <property type="component" value="Unassembled WGS sequence"/>
</dbReference>
<evidence type="ECO:0000256" key="2">
    <source>
        <dbReference type="SAM" id="MobiDB-lite"/>
    </source>
</evidence>
<feature type="region of interest" description="Disordered" evidence="2">
    <location>
        <begin position="44"/>
        <end position="87"/>
    </location>
</feature>
<gene>
    <name evidence="4" type="ORF">Q31b_03800</name>
</gene>
<feature type="region of interest" description="Disordered" evidence="2">
    <location>
        <begin position="1072"/>
        <end position="1112"/>
    </location>
</feature>
<feature type="domain" description="Type II/III secretion system secretin-like" evidence="3">
    <location>
        <begin position="1099"/>
        <end position="1186"/>
    </location>
</feature>
<proteinExistence type="inferred from homology"/>
<dbReference type="InterPro" id="IPR051808">
    <property type="entry name" value="Type_IV_pilus_biogenesis"/>
</dbReference>
<reference evidence="4 5" key="1">
    <citation type="submission" date="2019-02" db="EMBL/GenBank/DDBJ databases">
        <title>Deep-cultivation of Planctomycetes and their phenomic and genomic characterization uncovers novel biology.</title>
        <authorList>
            <person name="Wiegand S."/>
            <person name="Jogler M."/>
            <person name="Boedeker C."/>
            <person name="Pinto D."/>
            <person name="Vollmers J."/>
            <person name="Rivas-Marin E."/>
            <person name="Kohn T."/>
            <person name="Peeters S.H."/>
            <person name="Heuer A."/>
            <person name="Rast P."/>
            <person name="Oberbeckmann S."/>
            <person name="Bunk B."/>
            <person name="Jeske O."/>
            <person name="Meyerdierks A."/>
            <person name="Storesund J.E."/>
            <person name="Kallscheuer N."/>
            <person name="Luecker S."/>
            <person name="Lage O.M."/>
            <person name="Pohl T."/>
            <person name="Merkel B.J."/>
            <person name="Hornburger P."/>
            <person name="Mueller R.-W."/>
            <person name="Bruemmer F."/>
            <person name="Labrenz M."/>
            <person name="Spormann A.M."/>
            <person name="Op Den Camp H."/>
            <person name="Overmann J."/>
            <person name="Amann R."/>
            <person name="Jetten M.S.M."/>
            <person name="Mascher T."/>
            <person name="Medema M.H."/>
            <person name="Devos D.P."/>
            <person name="Kaster A.-K."/>
            <person name="Ovreas L."/>
            <person name="Rohde M."/>
            <person name="Galperin M.Y."/>
            <person name="Jogler C."/>
        </authorList>
    </citation>
    <scope>NUCLEOTIDE SEQUENCE [LARGE SCALE GENOMIC DNA]</scope>
    <source>
        <strain evidence="4 5">Q31b</strain>
    </source>
</reference>
<keyword evidence="5" id="KW-1185">Reference proteome</keyword>
<dbReference type="EMBL" id="SJPY01000001">
    <property type="protein sequence ID" value="TWU45209.1"/>
    <property type="molecule type" value="Genomic_DNA"/>
</dbReference>
<name>A0A5C6EDB3_9BACT</name>
<evidence type="ECO:0000256" key="1">
    <source>
        <dbReference type="RuleBase" id="RU004003"/>
    </source>
</evidence>
<dbReference type="PANTHER" id="PTHR30604:SF1">
    <property type="entry name" value="DNA UTILIZATION PROTEIN HOFQ"/>
    <property type="match status" value="1"/>
</dbReference>
<feature type="compositionally biased region" description="Low complexity" evidence="2">
    <location>
        <begin position="48"/>
        <end position="64"/>
    </location>
</feature>
<dbReference type="PROSITE" id="PS00875">
    <property type="entry name" value="T2SP_D"/>
    <property type="match status" value="1"/>
</dbReference>
<dbReference type="InterPro" id="IPR004845">
    <property type="entry name" value="T2SS_GspD_CS"/>
</dbReference>
<dbReference type="PANTHER" id="PTHR30604">
    <property type="entry name" value="PROTEIN TRANSPORT PROTEIN HOFQ"/>
    <property type="match status" value="1"/>
</dbReference>
<sequence length="1203" mass="130173">MNRLLNATAPCAEFATRATRFPLVTRCTFVTLVALTTSVSAQIPLPPGSNQSGSTQSGSTQSGSIRPGTSPGYAMPAQPGTAAGSVSPEQLMDQVRSAMNRKDYARSVELFRHAAALAVQSPQSAPHIERLRGEMIAAGLDRGLLALPPSRPLGTLLQGNPPSLGNQTATSSGIERMPEIAGAKPIGWGNNSPSTNDPKREALRLIAIGRAALDRGDTSMALNFARQAQALNVPEREFAAGEPRVWQLLLDAESAARRSGIRLASATDSTGAVQQAGGMVDENGSAVAQTVYNPGDGNTIEQVQNQQYAPLPSGTVAADIPSSAMVDYQEGLKALSSGNQQLAREKFLSAWKYESTLDLETRRQLKDKLTLLQPNRLGSAGMSSAAQADLTPIDKAALENQENTRRMYREVTAELAKASGMKESAPLDALDELEKLRRRVEEANLDEAAKRSLSTMVTKALKDQNQYVEANRAQINLDLQNEAVKTRLATDAQREARIDDEIAALVETFNQYIEERRFNEAEVVAKQVSELKPGSPIAVTMFHNARMQVRGLMDQEIRDGQEEGFMQQMFGVARASIPGNPDMEYEMPDAQTWRDLSGRRLAGRDTDSQLTQREQEIKRLLQTDVNVRYKNRPLQEVMDDLSAVTGIPIVLDNRAMSAVRVTSDTPVTLNLQNSIALKNALKLMLDQLELTYLIADDVLNITSIEATRSKVFPKTYRVTDLVTPIPNFMTSYEDGLAGALRAAYQMTNPQSDVRIMPVSATDMGRNMANSMSPNRTNPDVLGQYAPMGMGGGSGFGLGGGGAMSPMGSGQGGNSFADFNSLMELIQTTVDPTMWEEMGGTSTMAPYPQNLSLVISTTSETHDKIEALLATLRRLQNLQITIEVRFITLSDTFFEQIGVDFDIQFDDDVTELPSDDHGPSVQIGFDGVSGLPTADLDIQFQNNSFGATPPFSAPDPGAISTVGFAILSDIEAFFFLQAAQGDNRNNVMQAPKVTLFDGQFASISDITQRPFVTSITPVVGDFAVAQQPVIVVLNEGTQLNVQGIVSDDKRFVRLTLVPFFSQIGNVETFTYEGTTTSRSSSRNPNGDTNGDGVVDEEDSADEENSVTTRTGTTVQLPTLASTSVSTTVSVPDGGTILLGGIKRLSEGRAERGLPFLSKIPYVSRLFRNVATGRDARSLMLMVTPRIIIQEEEEVAQTGFDSTRS</sequence>